<dbReference type="CDD" id="cd15841">
    <property type="entry name" value="SNARE_Qc"/>
    <property type="match status" value="1"/>
</dbReference>
<dbReference type="AlphaFoldDB" id="A0A8J5W3Q3"/>
<keyword evidence="1" id="KW-1133">Transmembrane helix</keyword>
<keyword evidence="3" id="KW-1185">Reference proteome</keyword>
<evidence type="ECO:0008006" key="4">
    <source>
        <dbReference type="Google" id="ProtNLM"/>
    </source>
</evidence>
<gene>
    <name evidence="2" type="ORF">GUJ93_ZPchr0006g43028</name>
</gene>
<reference evidence="2" key="1">
    <citation type="journal article" date="2021" name="bioRxiv">
        <title>Whole Genome Assembly and Annotation of Northern Wild Rice, Zizania palustris L., Supports a Whole Genome Duplication in the Zizania Genus.</title>
        <authorList>
            <person name="Haas M."/>
            <person name="Kono T."/>
            <person name="Macchietto M."/>
            <person name="Millas R."/>
            <person name="McGilp L."/>
            <person name="Shao M."/>
            <person name="Duquette J."/>
            <person name="Hirsch C.N."/>
            <person name="Kimball J."/>
        </authorList>
    </citation>
    <scope>NUCLEOTIDE SEQUENCE</scope>
    <source>
        <tissue evidence="2">Fresh leaf tissue</tissue>
    </source>
</reference>
<dbReference type="OrthoDB" id="428895at2759"/>
<proteinExistence type="predicted"/>
<dbReference type="EMBL" id="JAAALK010000283">
    <property type="protein sequence ID" value="KAG8076548.1"/>
    <property type="molecule type" value="Genomic_DNA"/>
</dbReference>
<name>A0A8J5W3Q3_ZIZPA</name>
<feature type="transmembrane region" description="Helical" evidence="1">
    <location>
        <begin position="216"/>
        <end position="236"/>
    </location>
</feature>
<protein>
    <recommendedName>
        <fullName evidence="4">t-SNARE coiled-coil homology domain-containing protein</fullName>
    </recommendedName>
</protein>
<dbReference type="Proteomes" id="UP000729402">
    <property type="component" value="Unassembled WGS sequence"/>
</dbReference>
<evidence type="ECO:0000313" key="3">
    <source>
        <dbReference type="Proteomes" id="UP000729402"/>
    </source>
</evidence>
<evidence type="ECO:0000313" key="2">
    <source>
        <dbReference type="EMBL" id="KAG8076548.1"/>
    </source>
</evidence>
<comment type="caution">
    <text evidence="2">The sequence shown here is derived from an EMBL/GenBank/DDBJ whole genome shotgun (WGS) entry which is preliminary data.</text>
</comment>
<keyword evidence="1" id="KW-0472">Membrane</keyword>
<evidence type="ECO:0000256" key="1">
    <source>
        <dbReference type="SAM" id="Phobius"/>
    </source>
</evidence>
<organism evidence="2 3">
    <name type="scientific">Zizania palustris</name>
    <name type="common">Northern wild rice</name>
    <dbReference type="NCBI Taxonomy" id="103762"/>
    <lineage>
        <taxon>Eukaryota</taxon>
        <taxon>Viridiplantae</taxon>
        <taxon>Streptophyta</taxon>
        <taxon>Embryophyta</taxon>
        <taxon>Tracheophyta</taxon>
        <taxon>Spermatophyta</taxon>
        <taxon>Magnoliopsida</taxon>
        <taxon>Liliopsida</taxon>
        <taxon>Poales</taxon>
        <taxon>Poaceae</taxon>
        <taxon>BOP clade</taxon>
        <taxon>Oryzoideae</taxon>
        <taxon>Oryzeae</taxon>
        <taxon>Zizaniinae</taxon>
        <taxon>Zizania</taxon>
    </lineage>
</organism>
<keyword evidence="1" id="KW-0812">Transmembrane</keyword>
<sequence length="239" mass="27370">MASSSDPWLMEYNEASRLADDVTSMIADIGSLPQSGPQITRHMSVIRRKITVLEIRLRSLETLVSRIPPKSKYAFFMQKKRKDKELHKRQDMLSNLKSRAEQMVASFNMSNFANKEDLLGQSKKAADDMSRVAGLDNQWVVTLQRQTMREQDECLDKLEETALNAKHIALALKEELGLHTRLIDYLDDHAADGTHPHLERVQRRLAIVNERTRSCMSLLLSVIAIVILVAIVWLLIKYM</sequence>
<reference evidence="2" key="2">
    <citation type="submission" date="2021-02" db="EMBL/GenBank/DDBJ databases">
        <authorList>
            <person name="Kimball J.A."/>
            <person name="Haas M.W."/>
            <person name="Macchietto M."/>
            <person name="Kono T."/>
            <person name="Duquette J."/>
            <person name="Shao M."/>
        </authorList>
    </citation>
    <scope>NUCLEOTIDE SEQUENCE</scope>
    <source>
        <tissue evidence="2">Fresh leaf tissue</tissue>
    </source>
</reference>
<accession>A0A8J5W3Q3</accession>